<sequence length="140" mass="13813">MEGFTKVLLILTLFLGALSMDVKGGRVPKDEVHQPQTFGSFGSGFPNPGSLPNPFLGSGSFPNPSSIPNPLLGGGSIPNPVLGGGSFPNPALGGGSFPNPALGGSNQGLGFGPSAFCAHGVSCPRVQPKSKDGAGVGGTP</sequence>
<dbReference type="Proteomes" id="UP000231279">
    <property type="component" value="Unassembled WGS sequence"/>
</dbReference>
<name>A0A2G9I7M5_9LAMI</name>
<evidence type="ECO:0000256" key="2">
    <source>
        <dbReference type="SAM" id="SignalP"/>
    </source>
</evidence>
<keyword evidence="2" id="KW-0732">Signal</keyword>
<accession>A0A2G9I7M5</accession>
<keyword evidence="4" id="KW-1185">Reference proteome</keyword>
<comment type="caution">
    <text evidence="3">The sequence shown here is derived from an EMBL/GenBank/DDBJ whole genome shotgun (WGS) entry which is preliminary data.</text>
</comment>
<evidence type="ECO:0000313" key="3">
    <source>
        <dbReference type="EMBL" id="PIN25763.1"/>
    </source>
</evidence>
<dbReference type="OrthoDB" id="914134at2759"/>
<feature type="compositionally biased region" description="Gly residues" evidence="1">
    <location>
        <begin position="72"/>
        <end position="96"/>
    </location>
</feature>
<feature type="region of interest" description="Disordered" evidence="1">
    <location>
        <begin position="67"/>
        <end position="105"/>
    </location>
</feature>
<dbReference type="AlphaFoldDB" id="A0A2G9I7M5"/>
<feature type="chain" id="PRO_5013950305" evidence="2">
    <location>
        <begin position="20"/>
        <end position="140"/>
    </location>
</feature>
<dbReference type="EMBL" id="NKXS01000184">
    <property type="protein sequence ID" value="PIN25763.1"/>
    <property type="molecule type" value="Genomic_DNA"/>
</dbReference>
<reference evidence="4" key="1">
    <citation type="journal article" date="2018" name="Gigascience">
        <title>Genome assembly of the Pink Ipe (Handroanthus impetiginosus, Bignoniaceae), a highly valued, ecologically keystone Neotropical timber forest tree.</title>
        <authorList>
            <person name="Silva-Junior O.B."/>
            <person name="Grattapaglia D."/>
            <person name="Novaes E."/>
            <person name="Collevatti R.G."/>
        </authorList>
    </citation>
    <scope>NUCLEOTIDE SEQUENCE [LARGE SCALE GENOMIC DNA]</scope>
    <source>
        <strain evidence="4">cv. UFG-1</strain>
    </source>
</reference>
<proteinExistence type="predicted"/>
<evidence type="ECO:0000313" key="4">
    <source>
        <dbReference type="Proteomes" id="UP000231279"/>
    </source>
</evidence>
<organism evidence="3 4">
    <name type="scientific">Handroanthus impetiginosus</name>
    <dbReference type="NCBI Taxonomy" id="429701"/>
    <lineage>
        <taxon>Eukaryota</taxon>
        <taxon>Viridiplantae</taxon>
        <taxon>Streptophyta</taxon>
        <taxon>Embryophyta</taxon>
        <taxon>Tracheophyta</taxon>
        <taxon>Spermatophyta</taxon>
        <taxon>Magnoliopsida</taxon>
        <taxon>eudicotyledons</taxon>
        <taxon>Gunneridae</taxon>
        <taxon>Pentapetalae</taxon>
        <taxon>asterids</taxon>
        <taxon>lamiids</taxon>
        <taxon>Lamiales</taxon>
        <taxon>Bignoniaceae</taxon>
        <taxon>Crescentiina</taxon>
        <taxon>Tabebuia alliance</taxon>
        <taxon>Handroanthus</taxon>
    </lineage>
</organism>
<feature type="signal peptide" evidence="2">
    <location>
        <begin position="1"/>
        <end position="19"/>
    </location>
</feature>
<gene>
    <name evidence="3" type="ORF">CDL12_01495</name>
</gene>
<evidence type="ECO:0000256" key="1">
    <source>
        <dbReference type="SAM" id="MobiDB-lite"/>
    </source>
</evidence>
<protein>
    <submittedName>
        <fullName evidence="3">Uncharacterized protein</fullName>
    </submittedName>
</protein>